<dbReference type="PANTHER" id="PTHR22718:SF25">
    <property type="entry name" value="G-PROTEIN COUPLED RECEPTORS FAMILY 1 PROFILE DOMAIN-CONTAINING PROTEIN"/>
    <property type="match status" value="1"/>
</dbReference>
<dbReference type="PANTHER" id="PTHR22718">
    <property type="entry name" value="SERPENTINE RECEPTOR, CLASS X"/>
    <property type="match status" value="1"/>
</dbReference>
<accession>A0AAN5CKB1</accession>
<dbReference type="Proteomes" id="UP001328107">
    <property type="component" value="Unassembled WGS sequence"/>
</dbReference>
<sequence>MLMTLNRMAVFVYSSWKPIFDTRYSGSILIPIIICWAWVGIMCLLCMLVTPTQRFNRDTLLFENDGDPIINAPSLMHISKSLDNMIPFIIAVLHVRIYVSIRSSRSVLLDESICENRLAEDRKMLKQALIICVFLVLYNLIELALIFIEMDGWV</sequence>
<keyword evidence="1" id="KW-0472">Membrane</keyword>
<dbReference type="AlphaFoldDB" id="A0AAN5CKB1"/>
<proteinExistence type="predicted"/>
<feature type="transmembrane region" description="Helical" evidence="1">
    <location>
        <begin position="128"/>
        <end position="148"/>
    </location>
</feature>
<name>A0AAN5CKB1_9BILA</name>
<evidence type="ECO:0008006" key="4">
    <source>
        <dbReference type="Google" id="ProtNLM"/>
    </source>
</evidence>
<gene>
    <name evidence="2" type="ORF">PMAYCL1PPCAC_16159</name>
</gene>
<reference evidence="3" key="1">
    <citation type="submission" date="2022-10" db="EMBL/GenBank/DDBJ databases">
        <title>Genome assembly of Pristionchus species.</title>
        <authorList>
            <person name="Yoshida K."/>
            <person name="Sommer R.J."/>
        </authorList>
    </citation>
    <scope>NUCLEOTIDE SEQUENCE [LARGE SCALE GENOMIC DNA]</scope>
    <source>
        <strain evidence="3">RS5460</strain>
    </source>
</reference>
<feature type="non-terminal residue" evidence="2">
    <location>
        <position position="154"/>
    </location>
</feature>
<dbReference type="EMBL" id="BTRK01000004">
    <property type="protein sequence ID" value="GMR45964.1"/>
    <property type="molecule type" value="Genomic_DNA"/>
</dbReference>
<protein>
    <recommendedName>
        <fullName evidence="4">G protein-coupled receptor</fullName>
    </recommendedName>
</protein>
<evidence type="ECO:0000313" key="3">
    <source>
        <dbReference type="Proteomes" id="UP001328107"/>
    </source>
</evidence>
<evidence type="ECO:0000313" key="2">
    <source>
        <dbReference type="EMBL" id="GMR45964.1"/>
    </source>
</evidence>
<keyword evidence="3" id="KW-1185">Reference proteome</keyword>
<keyword evidence="1" id="KW-1133">Transmembrane helix</keyword>
<comment type="caution">
    <text evidence="2">The sequence shown here is derived from an EMBL/GenBank/DDBJ whole genome shotgun (WGS) entry which is preliminary data.</text>
</comment>
<keyword evidence="1" id="KW-0812">Transmembrane</keyword>
<feature type="transmembrane region" description="Helical" evidence="1">
    <location>
        <begin position="28"/>
        <end position="49"/>
    </location>
</feature>
<organism evidence="2 3">
    <name type="scientific">Pristionchus mayeri</name>
    <dbReference type="NCBI Taxonomy" id="1317129"/>
    <lineage>
        <taxon>Eukaryota</taxon>
        <taxon>Metazoa</taxon>
        <taxon>Ecdysozoa</taxon>
        <taxon>Nematoda</taxon>
        <taxon>Chromadorea</taxon>
        <taxon>Rhabditida</taxon>
        <taxon>Rhabditina</taxon>
        <taxon>Diplogasteromorpha</taxon>
        <taxon>Diplogasteroidea</taxon>
        <taxon>Neodiplogasteridae</taxon>
        <taxon>Pristionchus</taxon>
    </lineage>
</organism>
<evidence type="ECO:0000256" key="1">
    <source>
        <dbReference type="SAM" id="Phobius"/>
    </source>
</evidence>
<dbReference type="Gene3D" id="1.20.1070.10">
    <property type="entry name" value="Rhodopsin 7-helix transmembrane proteins"/>
    <property type="match status" value="1"/>
</dbReference>